<dbReference type="AlphaFoldDB" id="A0A165EHL1"/>
<feature type="compositionally biased region" description="Basic and acidic residues" evidence="1">
    <location>
        <begin position="58"/>
        <end position="68"/>
    </location>
</feature>
<gene>
    <name evidence="2" type="ORF">CALCODRAFT_371761</name>
</gene>
<proteinExistence type="predicted"/>
<protein>
    <submittedName>
        <fullName evidence="2">Uncharacterized protein</fullName>
    </submittedName>
</protein>
<evidence type="ECO:0000256" key="1">
    <source>
        <dbReference type="SAM" id="MobiDB-lite"/>
    </source>
</evidence>
<organism evidence="2 3">
    <name type="scientific">Calocera cornea HHB12733</name>
    <dbReference type="NCBI Taxonomy" id="1353952"/>
    <lineage>
        <taxon>Eukaryota</taxon>
        <taxon>Fungi</taxon>
        <taxon>Dikarya</taxon>
        <taxon>Basidiomycota</taxon>
        <taxon>Agaricomycotina</taxon>
        <taxon>Dacrymycetes</taxon>
        <taxon>Dacrymycetales</taxon>
        <taxon>Dacrymycetaceae</taxon>
        <taxon>Calocera</taxon>
    </lineage>
</organism>
<dbReference type="InParanoid" id="A0A165EHL1"/>
<name>A0A165EHL1_9BASI</name>
<dbReference type="EMBL" id="KV424005">
    <property type="protein sequence ID" value="KZT54883.1"/>
    <property type="molecule type" value="Genomic_DNA"/>
</dbReference>
<keyword evidence="3" id="KW-1185">Reference proteome</keyword>
<accession>A0A165EHL1</accession>
<evidence type="ECO:0000313" key="3">
    <source>
        <dbReference type="Proteomes" id="UP000076842"/>
    </source>
</evidence>
<evidence type="ECO:0000313" key="2">
    <source>
        <dbReference type="EMBL" id="KZT54883.1"/>
    </source>
</evidence>
<sequence>MDMSATYVCIDDREGGGGQGTAGTAQPINSPASPAGIGDEPRRWTGTSGWAGMTGRVAGKDGKAAGREERGIDRVGGQVSCRAAGGMSSRLMGCALGLECIALRDGTGCRDCEIVRLRLCRLCTK</sequence>
<dbReference type="Proteomes" id="UP000076842">
    <property type="component" value="Unassembled WGS sequence"/>
</dbReference>
<feature type="region of interest" description="Disordered" evidence="1">
    <location>
        <begin position="12"/>
        <end position="68"/>
    </location>
</feature>
<reference evidence="2 3" key="1">
    <citation type="journal article" date="2016" name="Mol. Biol. Evol.">
        <title>Comparative Genomics of Early-Diverging Mushroom-Forming Fungi Provides Insights into the Origins of Lignocellulose Decay Capabilities.</title>
        <authorList>
            <person name="Nagy L.G."/>
            <person name="Riley R."/>
            <person name="Tritt A."/>
            <person name="Adam C."/>
            <person name="Daum C."/>
            <person name="Floudas D."/>
            <person name="Sun H."/>
            <person name="Yadav J.S."/>
            <person name="Pangilinan J."/>
            <person name="Larsson K.H."/>
            <person name="Matsuura K."/>
            <person name="Barry K."/>
            <person name="Labutti K."/>
            <person name="Kuo R."/>
            <person name="Ohm R.A."/>
            <person name="Bhattacharya S.S."/>
            <person name="Shirouzu T."/>
            <person name="Yoshinaga Y."/>
            <person name="Martin F.M."/>
            <person name="Grigoriev I.V."/>
            <person name="Hibbett D.S."/>
        </authorList>
    </citation>
    <scope>NUCLEOTIDE SEQUENCE [LARGE SCALE GENOMIC DNA]</scope>
    <source>
        <strain evidence="2 3">HHB12733</strain>
    </source>
</reference>